<dbReference type="PRINTS" id="PR00474">
    <property type="entry name" value="GLU5KINASE"/>
</dbReference>
<feature type="site" description="Transition state stabilizer" evidence="9">
    <location>
        <position position="7"/>
    </location>
</feature>
<evidence type="ECO:0000256" key="7">
    <source>
        <dbReference type="ARBA" id="ARBA00022840"/>
    </source>
</evidence>
<dbReference type="InterPro" id="IPR037528">
    <property type="entry name" value="ArgB"/>
</dbReference>
<feature type="binding site" evidence="9">
    <location>
        <position position="64"/>
    </location>
    <ligand>
        <name>substrate</name>
    </ligand>
</feature>
<dbReference type="GO" id="GO:0042450">
    <property type="term" value="P:L-arginine biosynthetic process via ornithine"/>
    <property type="evidence" value="ECO:0007669"/>
    <property type="project" value="UniProtKB-UniRule"/>
</dbReference>
<organism evidence="11 12">
    <name type="scientific">Fibrobacter succinogenes</name>
    <name type="common">Bacteroides succinogenes</name>
    <dbReference type="NCBI Taxonomy" id="833"/>
    <lineage>
        <taxon>Bacteria</taxon>
        <taxon>Pseudomonadati</taxon>
        <taxon>Fibrobacterota</taxon>
        <taxon>Fibrobacteria</taxon>
        <taxon>Fibrobacterales</taxon>
        <taxon>Fibrobacteraceae</taxon>
        <taxon>Fibrobacter</taxon>
    </lineage>
</organism>
<sequence>MKKVVVKIGGSLAIDEAKLADFVAAVSKLPAMGCQVAVVHGGGKDINENISLLREQPTFIDGLRVTTPSIMKMVEMTLSGHVNKKLVRMLLENNCNAVGLSGVDGKLFEVVKKQGKVDLGLVGEVKKVNPQIVETLWSAGFVPVVSPISIGPDENGKAVSWNVNADTAASELAVALHADQFVLVSDVPGVMDDTKTVIPELTEDASEALIASGVINGGMIPKVRESFKSIERGLKSIHIVGWKDADHFVKQINGELNYGTILG</sequence>
<dbReference type="PIRSF" id="PIRSF000728">
    <property type="entry name" value="NAGK"/>
    <property type="match status" value="1"/>
</dbReference>
<dbReference type="HAMAP" id="MF_00082">
    <property type="entry name" value="ArgB"/>
    <property type="match status" value="1"/>
</dbReference>
<keyword evidence="2 9" id="KW-0055">Arginine biosynthesis</keyword>
<comment type="similarity">
    <text evidence="9">Belongs to the acetylglutamate kinase family. ArgB subfamily.</text>
</comment>
<evidence type="ECO:0000256" key="6">
    <source>
        <dbReference type="ARBA" id="ARBA00022777"/>
    </source>
</evidence>
<dbReference type="InterPro" id="IPR036393">
    <property type="entry name" value="AceGlu_kinase-like_sf"/>
</dbReference>
<dbReference type="PANTHER" id="PTHR23342">
    <property type="entry name" value="N-ACETYLGLUTAMATE SYNTHASE"/>
    <property type="match status" value="1"/>
</dbReference>
<keyword evidence="4 9" id="KW-0808">Transferase</keyword>
<keyword evidence="6 9" id="KW-0418">Kinase</keyword>
<dbReference type="InterPro" id="IPR004662">
    <property type="entry name" value="AcgluKinase_fam"/>
</dbReference>
<proteinExistence type="inferred from homology"/>
<dbReference type="Proteomes" id="UP000255423">
    <property type="component" value="Unassembled WGS sequence"/>
</dbReference>
<dbReference type="EMBL" id="UHJL01000006">
    <property type="protein sequence ID" value="SUQ26028.1"/>
    <property type="molecule type" value="Genomic_DNA"/>
</dbReference>
<dbReference type="AlphaFoldDB" id="A0A380S9M5"/>
<dbReference type="UniPathway" id="UPA00068">
    <property type="reaction ID" value="UER00107"/>
</dbReference>
<keyword evidence="3 9" id="KW-0028">Amino-acid biosynthesis</keyword>
<reference evidence="11 12" key="1">
    <citation type="submission" date="2017-08" db="EMBL/GenBank/DDBJ databases">
        <authorList>
            <person name="de Groot N.N."/>
        </authorList>
    </citation>
    <scope>NUCLEOTIDE SEQUENCE [LARGE SCALE GENOMIC DNA]</scope>
    <source>
        <strain evidence="11 12">HM2</strain>
    </source>
</reference>
<dbReference type="InterPro" id="IPR001057">
    <property type="entry name" value="Glu/AcGlu_kinase"/>
</dbReference>
<dbReference type="GO" id="GO:0005737">
    <property type="term" value="C:cytoplasm"/>
    <property type="evidence" value="ECO:0007669"/>
    <property type="project" value="UniProtKB-SubCell"/>
</dbReference>
<evidence type="ECO:0000256" key="4">
    <source>
        <dbReference type="ARBA" id="ARBA00022679"/>
    </source>
</evidence>
<dbReference type="SUPFAM" id="SSF53633">
    <property type="entry name" value="Carbamate kinase-like"/>
    <property type="match status" value="1"/>
</dbReference>
<dbReference type="PANTHER" id="PTHR23342:SF0">
    <property type="entry name" value="N-ACETYLGLUTAMATE SYNTHASE, MITOCHONDRIAL"/>
    <property type="match status" value="1"/>
</dbReference>
<evidence type="ECO:0000259" key="10">
    <source>
        <dbReference type="Pfam" id="PF00696"/>
    </source>
</evidence>
<gene>
    <name evidence="9" type="primary">argB</name>
    <name evidence="11" type="ORF">SAMN05661053_2833</name>
</gene>
<dbReference type="RefSeq" id="WP_014546850.1">
    <property type="nucleotide sequence ID" value="NZ_CACZHM010000017.1"/>
</dbReference>
<comment type="function">
    <text evidence="9">Catalyzes the ATP-dependent phosphorylation of N-acetyl-L-glutamate.</text>
</comment>
<protein>
    <recommendedName>
        <fullName evidence="9">Acetylglutamate kinase</fullName>
        <ecNumber evidence="9">2.7.2.8</ecNumber>
    </recommendedName>
    <alternativeName>
        <fullName evidence="9">N-acetyl-L-glutamate 5-phosphotransferase</fullName>
    </alternativeName>
    <alternativeName>
        <fullName evidence="9">NAG kinase</fullName>
        <shortName evidence="9">NAGK</shortName>
    </alternativeName>
</protein>
<feature type="binding site" evidence="9">
    <location>
        <begin position="42"/>
        <end position="43"/>
    </location>
    <ligand>
        <name>substrate</name>
    </ligand>
</feature>
<accession>A0A380S9M5</accession>
<dbReference type="NCBIfam" id="TIGR00761">
    <property type="entry name" value="argB"/>
    <property type="match status" value="1"/>
</dbReference>
<comment type="subcellular location">
    <subcellularLocation>
        <location evidence="9">Cytoplasm</location>
    </subcellularLocation>
</comment>
<feature type="site" description="Transition state stabilizer" evidence="9">
    <location>
        <position position="222"/>
    </location>
</feature>
<keyword evidence="7 9" id="KW-0067">ATP-binding</keyword>
<dbReference type="Pfam" id="PF00696">
    <property type="entry name" value="AA_kinase"/>
    <property type="match status" value="1"/>
</dbReference>
<dbReference type="GO" id="GO:0005524">
    <property type="term" value="F:ATP binding"/>
    <property type="evidence" value="ECO:0007669"/>
    <property type="project" value="UniProtKB-UniRule"/>
</dbReference>
<evidence type="ECO:0000256" key="3">
    <source>
        <dbReference type="ARBA" id="ARBA00022605"/>
    </source>
</evidence>
<dbReference type="EC" id="2.7.2.8" evidence="9"/>
<name>A0A380S9M5_FIBSU</name>
<keyword evidence="9" id="KW-0963">Cytoplasm</keyword>
<evidence type="ECO:0000313" key="11">
    <source>
        <dbReference type="EMBL" id="SUQ26028.1"/>
    </source>
</evidence>
<dbReference type="InterPro" id="IPR001048">
    <property type="entry name" value="Asp/Glu/Uridylate_kinase"/>
</dbReference>
<feature type="binding site" evidence="9">
    <location>
        <position position="162"/>
    </location>
    <ligand>
        <name>substrate</name>
    </ligand>
</feature>
<evidence type="ECO:0000256" key="8">
    <source>
        <dbReference type="ARBA" id="ARBA00048141"/>
    </source>
</evidence>
<dbReference type="GO" id="GO:0003991">
    <property type="term" value="F:acetylglutamate kinase activity"/>
    <property type="evidence" value="ECO:0007669"/>
    <property type="project" value="UniProtKB-UniRule"/>
</dbReference>
<evidence type="ECO:0000256" key="9">
    <source>
        <dbReference type="HAMAP-Rule" id="MF_00082"/>
    </source>
</evidence>
<evidence type="ECO:0000313" key="12">
    <source>
        <dbReference type="Proteomes" id="UP000255423"/>
    </source>
</evidence>
<dbReference type="CDD" id="cd04238">
    <property type="entry name" value="AAK_NAGK-like"/>
    <property type="match status" value="1"/>
</dbReference>
<feature type="domain" description="Aspartate/glutamate/uridylate kinase" evidence="10">
    <location>
        <begin position="2"/>
        <end position="240"/>
    </location>
</feature>
<keyword evidence="5 9" id="KW-0547">Nucleotide-binding</keyword>
<comment type="catalytic activity">
    <reaction evidence="8 9">
        <text>N-acetyl-L-glutamate + ATP = N-acetyl-L-glutamyl 5-phosphate + ADP</text>
        <dbReference type="Rhea" id="RHEA:14629"/>
        <dbReference type="ChEBI" id="CHEBI:30616"/>
        <dbReference type="ChEBI" id="CHEBI:44337"/>
        <dbReference type="ChEBI" id="CHEBI:57936"/>
        <dbReference type="ChEBI" id="CHEBI:456216"/>
        <dbReference type="EC" id="2.7.2.8"/>
    </reaction>
</comment>
<evidence type="ECO:0000256" key="1">
    <source>
        <dbReference type="ARBA" id="ARBA00004828"/>
    </source>
</evidence>
<evidence type="ECO:0000256" key="5">
    <source>
        <dbReference type="ARBA" id="ARBA00022741"/>
    </source>
</evidence>
<dbReference type="Gene3D" id="3.40.1160.10">
    <property type="entry name" value="Acetylglutamate kinase-like"/>
    <property type="match status" value="1"/>
</dbReference>
<evidence type="ECO:0000256" key="2">
    <source>
        <dbReference type="ARBA" id="ARBA00022571"/>
    </source>
</evidence>
<comment type="pathway">
    <text evidence="1 9">Amino-acid biosynthesis; L-arginine biosynthesis; N(2)-acetyl-L-ornithine from L-glutamate: step 2/4.</text>
</comment>
<dbReference type="OMA" id="EGLYEDW"/>